<feature type="transmembrane region" description="Helical" evidence="1">
    <location>
        <begin position="53"/>
        <end position="72"/>
    </location>
</feature>
<proteinExistence type="predicted"/>
<sequence>MALVAGNRRHKLSIDGLKTKSTESADIPNDRYFKQSNGGELIITARPVTSPQFCSLLMLIWLFTLFTIWFLFNHEHLVGAQYLPAFVQSVLSVILIVLGGYLSTLVMGRKRFKVSNEALIIKATGAKNKVIKLDDVWDAAKIARRTYLLTKSGAIYLDYNLPRKYSITIHNWFAKSINK</sequence>
<accession>A0A290S2T1</accession>
<organism evidence="2 3">
    <name type="scientific">Pseudoalteromonas arctica A 37-1-2</name>
    <dbReference type="NCBI Taxonomy" id="1117313"/>
    <lineage>
        <taxon>Bacteria</taxon>
        <taxon>Pseudomonadati</taxon>
        <taxon>Pseudomonadota</taxon>
        <taxon>Gammaproteobacteria</taxon>
        <taxon>Alteromonadales</taxon>
        <taxon>Pseudoalteromonadaceae</taxon>
        <taxon>Pseudoalteromonas</taxon>
    </lineage>
</organism>
<dbReference type="AlphaFoldDB" id="A0A290S2T1"/>
<evidence type="ECO:0000313" key="3">
    <source>
        <dbReference type="Proteomes" id="UP000016505"/>
    </source>
</evidence>
<feature type="transmembrane region" description="Helical" evidence="1">
    <location>
        <begin position="84"/>
        <end position="106"/>
    </location>
</feature>
<dbReference type="Proteomes" id="UP000016505">
    <property type="component" value="Chromosome I"/>
</dbReference>
<evidence type="ECO:0000313" key="2">
    <source>
        <dbReference type="EMBL" id="ATC86484.1"/>
    </source>
</evidence>
<dbReference type="KEGG" id="part:PARC_a1934"/>
<evidence type="ECO:0000256" key="1">
    <source>
        <dbReference type="SAM" id="Phobius"/>
    </source>
</evidence>
<reference evidence="2 3" key="1">
    <citation type="journal article" date="2012" name="J. Bacteriol.">
        <title>Genome sequences of type strains of seven species of the marine bacterium Pseudoalteromonas.</title>
        <authorList>
            <person name="Xie B.B."/>
            <person name="Shu Y.L."/>
            <person name="Qin Q.L."/>
            <person name="Rong J.C."/>
            <person name="Zhang X.Y."/>
            <person name="Chen X.L."/>
            <person name="Shi M."/>
            <person name="He H.L."/>
            <person name="Zhou B.C."/>
            <person name="Zhang Y.Z."/>
        </authorList>
    </citation>
    <scope>NUCLEOTIDE SEQUENCE [LARGE SCALE GENOMIC DNA]</scope>
    <source>
        <strain evidence="2 3">A 37-1-2</strain>
    </source>
</reference>
<keyword evidence="1" id="KW-1133">Transmembrane helix</keyword>
<gene>
    <name evidence="2" type="ORF">PARC_a1934</name>
</gene>
<keyword evidence="1" id="KW-0812">Transmembrane</keyword>
<keyword evidence="1" id="KW-0472">Membrane</keyword>
<protein>
    <submittedName>
        <fullName evidence="2">Uncharacterized protein</fullName>
    </submittedName>
</protein>
<name>A0A290S2T1_9GAMM</name>
<dbReference type="EMBL" id="CP011025">
    <property type="protein sequence ID" value="ATC86484.1"/>
    <property type="molecule type" value="Genomic_DNA"/>
</dbReference>